<dbReference type="PROSITE" id="PS51192">
    <property type="entry name" value="HELICASE_ATP_BIND_1"/>
    <property type="match status" value="1"/>
</dbReference>
<dbReference type="InterPro" id="IPR011545">
    <property type="entry name" value="DEAD/DEAH_box_helicase_dom"/>
</dbReference>
<gene>
    <name evidence="8" type="ORF">B0H17DRAFT_936596</name>
</gene>
<accession>A0AAD7GDS8</accession>
<dbReference type="EC" id="5.6.2.4" evidence="5"/>
<feature type="region of interest" description="Disordered" evidence="6">
    <location>
        <begin position="1"/>
        <end position="25"/>
    </location>
</feature>
<comment type="similarity">
    <text evidence="1">Belongs to the helicase family. RecQ subfamily.</text>
</comment>
<dbReference type="PANTHER" id="PTHR13710:SF105">
    <property type="entry name" value="ATP-DEPENDENT DNA HELICASE Q1"/>
    <property type="match status" value="1"/>
</dbReference>
<dbReference type="GO" id="GO:0000724">
    <property type="term" value="P:double-strand break repair via homologous recombination"/>
    <property type="evidence" value="ECO:0007669"/>
    <property type="project" value="TreeGrafter"/>
</dbReference>
<evidence type="ECO:0000313" key="9">
    <source>
        <dbReference type="Proteomes" id="UP001221757"/>
    </source>
</evidence>
<name>A0AAD7GDS8_MYCRO</name>
<keyword evidence="8" id="KW-0378">Hydrolase</keyword>
<comment type="caution">
    <text evidence="8">The sequence shown here is derived from an EMBL/GenBank/DDBJ whole genome shotgun (WGS) entry which is preliminary data.</text>
</comment>
<evidence type="ECO:0000256" key="3">
    <source>
        <dbReference type="ARBA" id="ARBA00023235"/>
    </source>
</evidence>
<organism evidence="8 9">
    <name type="scientific">Mycena rosella</name>
    <name type="common">Pink bonnet</name>
    <name type="synonym">Agaricus rosellus</name>
    <dbReference type="NCBI Taxonomy" id="1033263"/>
    <lineage>
        <taxon>Eukaryota</taxon>
        <taxon>Fungi</taxon>
        <taxon>Dikarya</taxon>
        <taxon>Basidiomycota</taxon>
        <taxon>Agaricomycotina</taxon>
        <taxon>Agaricomycetes</taxon>
        <taxon>Agaricomycetidae</taxon>
        <taxon>Agaricales</taxon>
        <taxon>Marasmiineae</taxon>
        <taxon>Mycenaceae</taxon>
        <taxon>Mycena</taxon>
    </lineage>
</organism>
<keyword evidence="9" id="KW-1185">Reference proteome</keyword>
<dbReference type="PANTHER" id="PTHR13710">
    <property type="entry name" value="DNA HELICASE RECQ FAMILY MEMBER"/>
    <property type="match status" value="1"/>
</dbReference>
<evidence type="ECO:0000256" key="6">
    <source>
        <dbReference type="SAM" id="MobiDB-lite"/>
    </source>
</evidence>
<dbReference type="Pfam" id="PF00270">
    <property type="entry name" value="DEAD"/>
    <property type="match status" value="1"/>
</dbReference>
<feature type="non-terminal residue" evidence="8">
    <location>
        <position position="1"/>
    </location>
</feature>
<comment type="catalytic activity">
    <reaction evidence="4">
        <text>Couples ATP hydrolysis with the unwinding of duplex DNA by translocating in the 3'-5' direction.</text>
        <dbReference type="EC" id="5.6.2.4"/>
    </reaction>
</comment>
<evidence type="ECO:0000256" key="2">
    <source>
        <dbReference type="ARBA" id="ARBA00023125"/>
    </source>
</evidence>
<keyword evidence="2" id="KW-0238">DNA-binding</keyword>
<evidence type="ECO:0000313" key="8">
    <source>
        <dbReference type="EMBL" id="KAJ7689932.1"/>
    </source>
</evidence>
<dbReference type="EMBL" id="JARKIE010000068">
    <property type="protein sequence ID" value="KAJ7689932.1"/>
    <property type="molecule type" value="Genomic_DNA"/>
</dbReference>
<dbReference type="GO" id="GO:0003677">
    <property type="term" value="F:DNA binding"/>
    <property type="evidence" value="ECO:0007669"/>
    <property type="project" value="UniProtKB-KW"/>
</dbReference>
<dbReference type="InterPro" id="IPR027417">
    <property type="entry name" value="P-loop_NTPase"/>
</dbReference>
<feature type="domain" description="Helicase ATP-binding" evidence="7">
    <location>
        <begin position="90"/>
        <end position="260"/>
    </location>
</feature>
<dbReference type="GO" id="GO:0005524">
    <property type="term" value="F:ATP binding"/>
    <property type="evidence" value="ECO:0007669"/>
    <property type="project" value="InterPro"/>
</dbReference>
<dbReference type="GO" id="GO:0043138">
    <property type="term" value="F:3'-5' DNA helicase activity"/>
    <property type="evidence" value="ECO:0007669"/>
    <property type="project" value="UniProtKB-EC"/>
</dbReference>
<evidence type="ECO:0000256" key="4">
    <source>
        <dbReference type="ARBA" id="ARBA00034617"/>
    </source>
</evidence>
<keyword evidence="3" id="KW-0413">Isomerase</keyword>
<evidence type="ECO:0000256" key="1">
    <source>
        <dbReference type="ARBA" id="ARBA00005446"/>
    </source>
</evidence>
<dbReference type="GO" id="GO:0009378">
    <property type="term" value="F:four-way junction helicase activity"/>
    <property type="evidence" value="ECO:0007669"/>
    <property type="project" value="TreeGrafter"/>
</dbReference>
<dbReference type="GO" id="GO:0016787">
    <property type="term" value="F:hydrolase activity"/>
    <property type="evidence" value="ECO:0007669"/>
    <property type="project" value="UniProtKB-KW"/>
</dbReference>
<dbReference type="GO" id="GO:0005737">
    <property type="term" value="C:cytoplasm"/>
    <property type="evidence" value="ECO:0007669"/>
    <property type="project" value="TreeGrafter"/>
</dbReference>
<dbReference type="InterPro" id="IPR014001">
    <property type="entry name" value="Helicase_ATP-bd"/>
</dbReference>
<dbReference type="AlphaFoldDB" id="A0AAD7GDS8"/>
<dbReference type="Gene3D" id="3.40.50.300">
    <property type="entry name" value="P-loop containing nucleotide triphosphate hydrolases"/>
    <property type="match status" value="1"/>
</dbReference>
<evidence type="ECO:0000259" key="7">
    <source>
        <dbReference type="PROSITE" id="PS51192"/>
    </source>
</evidence>
<evidence type="ECO:0000256" key="5">
    <source>
        <dbReference type="ARBA" id="ARBA00034808"/>
    </source>
</evidence>
<dbReference type="SUPFAM" id="SSF52540">
    <property type="entry name" value="P-loop containing nucleoside triphosphate hydrolases"/>
    <property type="match status" value="1"/>
</dbReference>
<dbReference type="Proteomes" id="UP001221757">
    <property type="component" value="Unassembled WGS sequence"/>
</dbReference>
<reference evidence="8" key="1">
    <citation type="submission" date="2023-03" db="EMBL/GenBank/DDBJ databases">
        <title>Massive genome expansion in bonnet fungi (Mycena s.s.) driven by repeated elements and novel gene families across ecological guilds.</title>
        <authorList>
            <consortium name="Lawrence Berkeley National Laboratory"/>
            <person name="Harder C.B."/>
            <person name="Miyauchi S."/>
            <person name="Viragh M."/>
            <person name="Kuo A."/>
            <person name="Thoen E."/>
            <person name="Andreopoulos B."/>
            <person name="Lu D."/>
            <person name="Skrede I."/>
            <person name="Drula E."/>
            <person name="Henrissat B."/>
            <person name="Morin E."/>
            <person name="Kohler A."/>
            <person name="Barry K."/>
            <person name="LaButti K."/>
            <person name="Morin E."/>
            <person name="Salamov A."/>
            <person name="Lipzen A."/>
            <person name="Mereny Z."/>
            <person name="Hegedus B."/>
            <person name="Baldrian P."/>
            <person name="Stursova M."/>
            <person name="Weitz H."/>
            <person name="Taylor A."/>
            <person name="Grigoriev I.V."/>
            <person name="Nagy L.G."/>
            <person name="Martin F."/>
            <person name="Kauserud H."/>
        </authorList>
    </citation>
    <scope>NUCLEOTIDE SEQUENCE</scope>
    <source>
        <strain evidence="8">CBHHK067</strain>
    </source>
</reference>
<protein>
    <recommendedName>
        <fullName evidence="5">DNA 3'-5' helicase</fullName>
        <ecNumber evidence="5">5.6.2.4</ecNumber>
    </recommendedName>
</protein>
<sequence length="295" mass="33225">MPPSTDPPVIYDEPNNPSERLRDPAQNSNIYPFALKNRNHPRQRAFFIAKEDYLVVCDALDPSQWTALALKAGAIPVGATVRSYQVEISNLVLMRRGDGVVIAPTGYGKSLTWALPLLARQEGISLVIIPYTTLGLDGGLSNTCDGITSIFIYSEQNSLEDFEQVANGEMQIVYVCPEMLESPSFARILHSARWRRRLSVVYLDKAHLVHQTHHWHPPYSRIHQSRHILGDDIPFIGLSATCPSLYRDALVMYAGFKNNYNLINLDSHRPELSMIIQPMEHDISSFQDLAFVIPL</sequence>
<proteinExistence type="inferred from homology"/>
<dbReference type="SMART" id="SM00487">
    <property type="entry name" value="DEXDc"/>
    <property type="match status" value="1"/>
</dbReference>
<dbReference type="GO" id="GO:0005694">
    <property type="term" value="C:chromosome"/>
    <property type="evidence" value="ECO:0007669"/>
    <property type="project" value="TreeGrafter"/>
</dbReference>